<protein>
    <recommendedName>
        <fullName evidence="8">Lysine transporter LysE</fullName>
    </recommendedName>
</protein>
<dbReference type="GeneID" id="301136782"/>
<dbReference type="RefSeq" id="WP_053417267.1">
    <property type="nucleotide sequence ID" value="NZ_LILB01000005.1"/>
</dbReference>
<keyword evidence="4" id="KW-1133">Transmembrane helix</keyword>
<dbReference type="GO" id="GO:0015171">
    <property type="term" value="F:amino acid transmembrane transporter activity"/>
    <property type="evidence" value="ECO:0007669"/>
    <property type="project" value="TreeGrafter"/>
</dbReference>
<reference evidence="7" key="1">
    <citation type="submission" date="2015-08" db="EMBL/GenBank/DDBJ databases">
        <title>Fjat-10028 dsm 16317.</title>
        <authorList>
            <person name="Liu B."/>
            <person name="Wang J."/>
            <person name="Zhu Y."/>
            <person name="Liu G."/>
            <person name="Chen Q."/>
            <person name="Chen Z."/>
            <person name="Lan J."/>
            <person name="Che J."/>
            <person name="Ge C."/>
            <person name="Shi H."/>
            <person name="Pan Z."/>
            <person name="Liu X."/>
        </authorList>
    </citation>
    <scope>NUCLEOTIDE SEQUENCE [LARGE SCALE GENOMIC DNA]</scope>
    <source>
        <strain evidence="7">DSM 16317</strain>
    </source>
</reference>
<comment type="caution">
    <text evidence="6">The sequence shown here is derived from an EMBL/GenBank/DDBJ whole genome shotgun (WGS) entry which is preliminary data.</text>
</comment>
<proteinExistence type="predicted"/>
<dbReference type="AlphaFoldDB" id="A0A0M0LDF3"/>
<dbReference type="PIRSF" id="PIRSF006324">
    <property type="entry name" value="LeuE"/>
    <property type="match status" value="1"/>
</dbReference>
<evidence type="ECO:0000313" key="6">
    <source>
        <dbReference type="EMBL" id="KOO49074.1"/>
    </source>
</evidence>
<dbReference type="Proteomes" id="UP000036867">
    <property type="component" value="Unassembled WGS sequence"/>
</dbReference>
<dbReference type="Pfam" id="PF01810">
    <property type="entry name" value="LysE"/>
    <property type="match status" value="1"/>
</dbReference>
<comment type="subcellular location">
    <subcellularLocation>
        <location evidence="1">Cell membrane</location>
        <topology evidence="1">Multi-pass membrane protein</topology>
    </subcellularLocation>
</comment>
<sequence length="215" mass="23893">MENIFMFVLISALLVMVPGVDLLLVIKNTILYGKKAGHFTTLGIVAALFVWTLIAVLGLAAIVAKSLFLFNLIKYLGAAYLVWIGIKAWLSKGSSPIELSAKEHNIGTTEYSPKAHKSCFYQGILTDLLNPKTLIVYMTLMPQFININGNIIFQLCILAAILMALAIVWFIIVVYVLNIIRKWFMKPGVQNIFNKTTGVMLVFIGVRLALEEKAI</sequence>
<accession>A0A0M0LDF3</accession>
<evidence type="ECO:0000256" key="2">
    <source>
        <dbReference type="ARBA" id="ARBA00022475"/>
    </source>
</evidence>
<keyword evidence="5" id="KW-0472">Membrane</keyword>
<name>A0A0M0LDF3_9BACL</name>
<evidence type="ECO:0000313" key="7">
    <source>
        <dbReference type="Proteomes" id="UP000036867"/>
    </source>
</evidence>
<dbReference type="GO" id="GO:0005886">
    <property type="term" value="C:plasma membrane"/>
    <property type="evidence" value="ECO:0007669"/>
    <property type="project" value="UniProtKB-SubCell"/>
</dbReference>
<dbReference type="InterPro" id="IPR001123">
    <property type="entry name" value="LeuE-type"/>
</dbReference>
<evidence type="ECO:0000256" key="3">
    <source>
        <dbReference type="ARBA" id="ARBA00022692"/>
    </source>
</evidence>
<keyword evidence="3" id="KW-0812">Transmembrane</keyword>
<dbReference type="EMBL" id="LILB01000005">
    <property type="protein sequence ID" value="KOO49074.1"/>
    <property type="molecule type" value="Genomic_DNA"/>
</dbReference>
<keyword evidence="2" id="KW-1003">Cell membrane</keyword>
<dbReference type="PANTHER" id="PTHR30086:SF20">
    <property type="entry name" value="ARGININE EXPORTER PROTEIN ARGO-RELATED"/>
    <property type="match status" value="1"/>
</dbReference>
<gene>
    <name evidence="6" type="ORF">AMD00_11810</name>
</gene>
<evidence type="ECO:0000256" key="5">
    <source>
        <dbReference type="ARBA" id="ARBA00023136"/>
    </source>
</evidence>
<evidence type="ECO:0000256" key="4">
    <source>
        <dbReference type="ARBA" id="ARBA00022989"/>
    </source>
</evidence>
<organism evidence="6 7">
    <name type="scientific">Viridibacillus arvi</name>
    <dbReference type="NCBI Taxonomy" id="263475"/>
    <lineage>
        <taxon>Bacteria</taxon>
        <taxon>Bacillati</taxon>
        <taxon>Bacillota</taxon>
        <taxon>Bacilli</taxon>
        <taxon>Bacillales</taxon>
        <taxon>Caryophanaceae</taxon>
        <taxon>Viridibacillus</taxon>
    </lineage>
</organism>
<keyword evidence="7" id="KW-1185">Reference proteome</keyword>
<evidence type="ECO:0000256" key="1">
    <source>
        <dbReference type="ARBA" id="ARBA00004651"/>
    </source>
</evidence>
<dbReference type="PANTHER" id="PTHR30086">
    <property type="entry name" value="ARGININE EXPORTER PROTEIN ARGO"/>
    <property type="match status" value="1"/>
</dbReference>
<evidence type="ECO:0008006" key="8">
    <source>
        <dbReference type="Google" id="ProtNLM"/>
    </source>
</evidence>